<keyword evidence="2" id="KW-1185">Reference proteome</keyword>
<dbReference type="RefSeq" id="WP_184476560.1">
    <property type="nucleotide sequence ID" value="NZ_JACHIV010000001.1"/>
</dbReference>
<comment type="caution">
    <text evidence="1">The sequence shown here is derived from an EMBL/GenBank/DDBJ whole genome shotgun (WGS) entry which is preliminary data.</text>
</comment>
<dbReference type="Proteomes" id="UP000580474">
    <property type="component" value="Unassembled WGS sequence"/>
</dbReference>
<evidence type="ECO:0000313" key="2">
    <source>
        <dbReference type="Proteomes" id="UP000580474"/>
    </source>
</evidence>
<reference evidence="1 2" key="1">
    <citation type="submission" date="2020-08" db="EMBL/GenBank/DDBJ databases">
        <title>Sequencing the genomes of 1000 actinobacteria strains.</title>
        <authorList>
            <person name="Klenk H.-P."/>
        </authorList>
    </citation>
    <scope>NUCLEOTIDE SEQUENCE [LARGE SCALE GENOMIC DNA]</scope>
    <source>
        <strain evidence="1 2">DSM 45582</strain>
    </source>
</reference>
<proteinExistence type="predicted"/>
<dbReference type="AlphaFoldDB" id="A0A840N6B1"/>
<dbReference type="SUPFAM" id="SSF53756">
    <property type="entry name" value="UDP-Glycosyltransferase/glycogen phosphorylase"/>
    <property type="match status" value="1"/>
</dbReference>
<name>A0A840N6B1_9PSEU</name>
<sequence length="386" mass="42067">MAERADRWSTIPVRRRVLGVVRTLTALDRLHDVFAVLADDFRVEARFTVAAGSEFEADLQDHLDAARMRSLPWRDATKDHVDLAISPSSNGALHELDVPVLTLPHGAGYHKLRPTDSGVARGISGLSPEQLLHGGRVVPEVLALSHENQLALLRDSCPEAAERAIVVGDPCYARLRASLPMREHYRAELGGRRTVLISSTWGPHSLFARHPQLPAEFAAMFPDSQVVLVLHPNVWSRHGTWQLGQWTRRARRAGLVVVPPQRGWRAALVAADVVVADHGSLALYAAALGKPLLSAGFGDTEVAPGTPIAELGARARRVRSGDLVRQVDGATPVPGHEDLEARAFLPPLNAVSRLRAVLYDRLGLPEPAFPAAPEPVTPFTPRPWLD</sequence>
<organism evidence="1 2">
    <name type="scientific">Saccharopolyspora gloriosae</name>
    <dbReference type="NCBI Taxonomy" id="455344"/>
    <lineage>
        <taxon>Bacteria</taxon>
        <taxon>Bacillati</taxon>
        <taxon>Actinomycetota</taxon>
        <taxon>Actinomycetes</taxon>
        <taxon>Pseudonocardiales</taxon>
        <taxon>Pseudonocardiaceae</taxon>
        <taxon>Saccharopolyspora</taxon>
    </lineage>
</organism>
<evidence type="ECO:0000313" key="1">
    <source>
        <dbReference type="EMBL" id="MBB5067194.1"/>
    </source>
</evidence>
<evidence type="ECO:0008006" key="3">
    <source>
        <dbReference type="Google" id="ProtNLM"/>
    </source>
</evidence>
<dbReference type="EMBL" id="JACHIV010000001">
    <property type="protein sequence ID" value="MBB5067194.1"/>
    <property type="molecule type" value="Genomic_DNA"/>
</dbReference>
<protein>
    <recommendedName>
        <fullName evidence="3">CDP-glycerol:poly(Glycerophosphate) glycerophosphotransferase</fullName>
    </recommendedName>
</protein>
<gene>
    <name evidence="1" type="ORF">BJ969_000282</name>
</gene>
<accession>A0A840N6B1</accession>